<feature type="region of interest" description="Disordered" evidence="1">
    <location>
        <begin position="421"/>
        <end position="445"/>
    </location>
</feature>
<evidence type="ECO:0000256" key="2">
    <source>
        <dbReference type="SAM" id="Phobius"/>
    </source>
</evidence>
<feature type="compositionally biased region" description="Basic and acidic residues" evidence="1">
    <location>
        <begin position="425"/>
        <end position="435"/>
    </location>
</feature>
<keyword evidence="2" id="KW-0812">Transmembrane</keyword>
<dbReference type="SUPFAM" id="SSF53955">
    <property type="entry name" value="Lysozyme-like"/>
    <property type="match status" value="1"/>
</dbReference>
<feature type="transmembrane region" description="Helical" evidence="2">
    <location>
        <begin position="243"/>
        <end position="262"/>
    </location>
</feature>
<gene>
    <name evidence="3" type="ORF">Syn7803C39_10</name>
</gene>
<proteinExistence type="predicted"/>
<reference evidence="3 4" key="1">
    <citation type="submission" date="2013-12" db="EMBL/GenBank/DDBJ databases">
        <title>Ecological redundancy of diverse viral populations within a natural community.</title>
        <authorList>
            <person name="Gregory A.C."/>
            <person name="LaButti K."/>
            <person name="Copeland A."/>
            <person name="Woyke T."/>
            <person name="Sullivan M.B."/>
        </authorList>
    </citation>
    <scope>NUCLEOTIDE SEQUENCE [LARGE SCALE GENOMIC DNA]</scope>
    <source>
        <strain evidence="3">Syn7803C39</strain>
    </source>
</reference>
<sequence>MQKSGKTSKIDFYKFLSPRGQVSKDDSEGTVSANIISVKVVKGSNQLGATLNSMGVILQKIADDLKVNAAMEADLFKGINENSGDLQGVSKDDEKKGSGLTEFIAPVVAGFFESLAKLGGWLFKTFVVRGILEWLADENNIKKLEDIVDGVITVATFIFNFFKGTVGGILDGLGAMFDPEATWWEKLVGFGQFFLSLGTLLLGLRWLKNPAKLVKDFIWVLTTFRKNLLKGMKGMKMRLRGRGGLALLATTAVVGTTAVVLANNNGNDQESAIADSQQTEGNGANTTPEGKQSNKQHVILTAGSKDFADPQKGAEGVAAAIAAIKELGYQAVFVPPSNQDDRYKPVHDATVASAQAAGAMIEYGSYDKDNKEPYSKILPKSIQAIQSKFNGAYVIGDQAEEAGKPKFIKNMSAKAIASSVSGSIPKKEKQADKKNKLPKKAMGGWIQGPQSGYPVSLDGKSTSFIGHGTEYVAEKKQGGAFIVPFDTPATKNNPKLTTRRIKEADSGGFNLGGMYNSFDQGGPTQNNFNLLNPMSWFSGQAQKATRGELDNVSNDSFAGKLYNRRKKQEEMINVSNDSFAGKLYNRRKKQEEMMREMGYSAGGDTKGGSSIYTFNVGGLFAQAPLTRPPEFAAGGLLDFIASGEGGYNSMNQGTKGNRIVGSTHDSSSIVKKKLTDMSVGELIERQSFLMNKSNPQEGDYGIFAAGRYQVIPGTMKAIVNTMGIDKSAKFDKTMQDKIGIGLIKHKQPYAWRYISKEHNDRTGAMKALAGEWASLPDPATGRSMYGGGNASSHTVEQVASALDAARGGAPLVSDNPDIMSQMNADVASGKLSGVGNPNNDTGGNTGTAQIAQTPEAKKNIAFQALQDAIMETRKVINPDGLLETTTATADAKVKAEDQEEVKTGEKMVAMTKVAAAVSTQASKSSASASGGGGGGATVVVPTNNKPELLEFLPTFGLFGASV</sequence>
<dbReference type="Proteomes" id="UP000185362">
    <property type="component" value="Segment"/>
</dbReference>
<feature type="region of interest" description="Disordered" evidence="1">
    <location>
        <begin position="274"/>
        <end position="295"/>
    </location>
</feature>
<evidence type="ECO:0000256" key="1">
    <source>
        <dbReference type="SAM" id="MobiDB-lite"/>
    </source>
</evidence>
<evidence type="ECO:0000313" key="3">
    <source>
        <dbReference type="EMBL" id="AIX46709.1"/>
    </source>
</evidence>
<dbReference type="InterPro" id="IPR023346">
    <property type="entry name" value="Lysozyme-like_dom_sf"/>
</dbReference>
<name>A0A0E3G768_9CAUD</name>
<feature type="transmembrane region" description="Helical" evidence="2">
    <location>
        <begin position="190"/>
        <end position="207"/>
    </location>
</feature>
<keyword evidence="2" id="KW-1133">Transmembrane helix</keyword>
<evidence type="ECO:0000313" key="4">
    <source>
        <dbReference type="Proteomes" id="UP000185362"/>
    </source>
</evidence>
<dbReference type="EMBL" id="KJ019164">
    <property type="protein sequence ID" value="AIX46709.1"/>
    <property type="molecule type" value="Genomic_DNA"/>
</dbReference>
<keyword evidence="2" id="KW-0472">Membrane</keyword>
<feature type="transmembrane region" description="Helical" evidence="2">
    <location>
        <begin position="147"/>
        <end position="170"/>
    </location>
</feature>
<dbReference type="Gene3D" id="1.10.530.10">
    <property type="match status" value="1"/>
</dbReference>
<protein>
    <submittedName>
        <fullName evidence="3">Uncharacterized protein</fullName>
    </submittedName>
</protein>
<accession>A0A0E3G768</accession>
<organism evidence="3 4">
    <name type="scientific">Synechococcus phage ACG-2014d</name>
    <dbReference type="NCBI Taxonomy" id="1493509"/>
    <lineage>
        <taxon>Viruses</taxon>
        <taxon>Duplodnaviria</taxon>
        <taxon>Heunggongvirae</taxon>
        <taxon>Uroviricota</taxon>
        <taxon>Caudoviricetes</taxon>
        <taxon>Pantevenvirales</taxon>
        <taxon>Kyanoviridae</taxon>
        <taxon>Lowelvirus</taxon>
        <taxon>Lowelvirus tuscon4d</taxon>
    </lineage>
</organism>